<sequence>MKIQKAHTRINLSYCPAVKDSSRYGRMISDEVRCACFEISYYK</sequence>
<name>A0A6N4XU67_9FLAO</name>
<dbReference type="RefSeq" id="WP_228454046.1">
    <property type="nucleotide sequence ID" value="NZ_CACVBY010000101.1"/>
</dbReference>
<proteinExistence type="predicted"/>
<evidence type="ECO:0000313" key="1">
    <source>
        <dbReference type="EMBL" id="CAA7392390.1"/>
    </source>
</evidence>
<dbReference type="AlphaFoldDB" id="A0A6N4XU67"/>
<organism evidence="1 2">
    <name type="scientific">Chryseobacterium fistulae</name>
    <dbReference type="NCBI Taxonomy" id="2675058"/>
    <lineage>
        <taxon>Bacteria</taxon>
        <taxon>Pseudomonadati</taxon>
        <taxon>Bacteroidota</taxon>
        <taxon>Flavobacteriia</taxon>
        <taxon>Flavobacteriales</taxon>
        <taxon>Weeksellaceae</taxon>
        <taxon>Chryseobacterium group</taxon>
        <taxon>Chryseobacterium</taxon>
    </lineage>
</organism>
<protein>
    <submittedName>
        <fullName evidence="1">Uncharacterized protein</fullName>
    </submittedName>
</protein>
<keyword evidence="2" id="KW-1185">Reference proteome</keyword>
<reference evidence="1 2" key="1">
    <citation type="submission" date="2020-01" db="EMBL/GenBank/DDBJ databases">
        <authorList>
            <person name="Rodrigo-Torres L."/>
            <person name="Arahal R. D."/>
            <person name="Lucena T."/>
        </authorList>
    </citation>
    <scope>NUCLEOTIDE SEQUENCE [LARGE SCALE GENOMIC DNA]</scope>
    <source>
        <strain evidence="1 2">CECT 9393</strain>
    </source>
</reference>
<dbReference type="Proteomes" id="UP000445309">
    <property type="component" value="Unassembled WGS sequence"/>
</dbReference>
<gene>
    <name evidence="1" type="ORF">CHRY9393_03106</name>
</gene>
<accession>A0A6N4XU67</accession>
<dbReference type="EMBL" id="CACVBY010000101">
    <property type="protein sequence ID" value="CAA7392390.1"/>
    <property type="molecule type" value="Genomic_DNA"/>
</dbReference>
<evidence type="ECO:0000313" key="2">
    <source>
        <dbReference type="Proteomes" id="UP000445309"/>
    </source>
</evidence>